<dbReference type="Proteomes" id="UP000177396">
    <property type="component" value="Unassembled WGS sequence"/>
</dbReference>
<proteinExistence type="predicted"/>
<sequence>MNAEGPRVPPPKIPSVESAPDRTLQIISNFKEPKLQDALLGIAPENHPNREIAARKLAKKYLEEIPQEQRANAYSQILSDTPSVFVFGEIVKEVTLHKEIFQDEIIYKSIGDSAETLVVNKPWEVFYALTSLAEANPAFVLKEATSMAQLQRDGVKGGTWTSGANWLDENIRAVNAAVSAELPPEARTELPQQLEGFFNTLAEVPQNPSQAGYTVKALTEFVGKHPDLAGSARALMETLVVNKPWEVFYALTSLAKANPAFVLKEATSMAQLQRDGVKGGTWTSGANWLDENIRAVNAAVSAELPPEARTELPQQLEGYFQTLSEVPQNSVQVGYTVEALAVFLDGHPDHAAAARSLMEATLAVEKKLRADDPNKIRVLDKIRQAFSNLAPKTLEPVSVKI</sequence>
<accession>A0A1F5YER4</accession>
<dbReference type="EMBL" id="MFJB01000091">
    <property type="protein sequence ID" value="OGF98670.1"/>
    <property type="molecule type" value="Genomic_DNA"/>
</dbReference>
<organism evidence="1 2">
    <name type="scientific">Candidatus Gottesmanbacteria bacterium RBG_16_38_7b</name>
    <dbReference type="NCBI Taxonomy" id="1798372"/>
    <lineage>
        <taxon>Bacteria</taxon>
        <taxon>Candidatus Gottesmaniibacteriota</taxon>
    </lineage>
</organism>
<name>A0A1F5YER4_9BACT</name>
<gene>
    <name evidence="1" type="ORF">A2153_04220</name>
</gene>
<dbReference type="AlphaFoldDB" id="A0A1F5YER4"/>
<evidence type="ECO:0000313" key="2">
    <source>
        <dbReference type="Proteomes" id="UP000177396"/>
    </source>
</evidence>
<comment type="caution">
    <text evidence="1">The sequence shown here is derived from an EMBL/GenBank/DDBJ whole genome shotgun (WGS) entry which is preliminary data.</text>
</comment>
<evidence type="ECO:0000313" key="1">
    <source>
        <dbReference type="EMBL" id="OGF98670.1"/>
    </source>
</evidence>
<protein>
    <submittedName>
        <fullName evidence="1">Uncharacterized protein</fullName>
    </submittedName>
</protein>
<reference evidence="1 2" key="1">
    <citation type="journal article" date="2016" name="Nat. Commun.">
        <title>Thousands of microbial genomes shed light on interconnected biogeochemical processes in an aquifer system.</title>
        <authorList>
            <person name="Anantharaman K."/>
            <person name="Brown C.T."/>
            <person name="Hug L.A."/>
            <person name="Sharon I."/>
            <person name="Castelle C.J."/>
            <person name="Probst A.J."/>
            <person name="Thomas B.C."/>
            <person name="Singh A."/>
            <person name="Wilkins M.J."/>
            <person name="Karaoz U."/>
            <person name="Brodie E.L."/>
            <person name="Williams K.H."/>
            <person name="Hubbard S.S."/>
            <person name="Banfield J.F."/>
        </authorList>
    </citation>
    <scope>NUCLEOTIDE SEQUENCE [LARGE SCALE GENOMIC DNA]</scope>
</reference>